<dbReference type="InterPro" id="IPR011711">
    <property type="entry name" value="GntR_C"/>
</dbReference>
<dbReference type="PANTHER" id="PTHR43537">
    <property type="entry name" value="TRANSCRIPTIONAL REGULATOR, GNTR FAMILY"/>
    <property type="match status" value="1"/>
</dbReference>
<keyword evidence="1" id="KW-0805">Transcription regulation</keyword>
<dbReference type="Proteomes" id="UP000831775">
    <property type="component" value="Chromosome"/>
</dbReference>
<dbReference type="PANTHER" id="PTHR43537:SF24">
    <property type="entry name" value="GLUCONATE OPERON TRANSCRIPTIONAL REPRESSOR"/>
    <property type="match status" value="1"/>
</dbReference>
<dbReference type="Pfam" id="PF00392">
    <property type="entry name" value="GntR"/>
    <property type="match status" value="1"/>
</dbReference>
<sequence length="234" mass="25638">MPPSFALPESSIQRSPALLRDQVAEYLREAIFHLALAPGTPLVEREICEATTASRATVREALRQLESEGLVRSIQGKGTIVAGLTATEAQEIYEIRAQLEGLAARLFVERASDKLVRALQNTLVELAEVVDQPADMIAIKADFYDVLFAGAGNGELQRLLHGLRQRITLAQSNSLAVPGRGQQSLAELQEIVSALARRDADEAVRLTVEHINEASRAVRLFREGNLEEYSRSIA</sequence>
<dbReference type="InterPro" id="IPR000524">
    <property type="entry name" value="Tscrpt_reg_HTH_GntR"/>
</dbReference>
<dbReference type="SMART" id="SM00895">
    <property type="entry name" value="FCD"/>
    <property type="match status" value="1"/>
</dbReference>
<dbReference type="Gene3D" id="1.10.10.10">
    <property type="entry name" value="Winged helix-like DNA-binding domain superfamily/Winged helix DNA-binding domain"/>
    <property type="match status" value="1"/>
</dbReference>
<dbReference type="EMBL" id="CP095043">
    <property type="protein sequence ID" value="UOQ59580.1"/>
    <property type="molecule type" value="Genomic_DNA"/>
</dbReference>
<feature type="domain" description="HTH gntR-type" evidence="4">
    <location>
        <begin position="17"/>
        <end position="84"/>
    </location>
</feature>
<dbReference type="InterPro" id="IPR008920">
    <property type="entry name" value="TF_FadR/GntR_C"/>
</dbReference>
<evidence type="ECO:0000256" key="2">
    <source>
        <dbReference type="ARBA" id="ARBA00023125"/>
    </source>
</evidence>
<dbReference type="Gene3D" id="1.20.120.530">
    <property type="entry name" value="GntR ligand-binding domain-like"/>
    <property type="match status" value="1"/>
</dbReference>
<protein>
    <submittedName>
        <fullName evidence="5">GntR family transcriptional regulator</fullName>
    </submittedName>
</protein>
<gene>
    <name evidence="5" type="ORF">MUN76_11015</name>
</gene>
<evidence type="ECO:0000313" key="5">
    <source>
        <dbReference type="EMBL" id="UOQ59580.1"/>
    </source>
</evidence>
<dbReference type="CDD" id="cd07377">
    <property type="entry name" value="WHTH_GntR"/>
    <property type="match status" value="1"/>
</dbReference>
<evidence type="ECO:0000256" key="3">
    <source>
        <dbReference type="ARBA" id="ARBA00023163"/>
    </source>
</evidence>
<organism evidence="5 6">
    <name type="scientific">Leucobacter rhizosphaerae</name>
    <dbReference type="NCBI Taxonomy" id="2932245"/>
    <lineage>
        <taxon>Bacteria</taxon>
        <taxon>Bacillati</taxon>
        <taxon>Actinomycetota</taxon>
        <taxon>Actinomycetes</taxon>
        <taxon>Micrococcales</taxon>
        <taxon>Microbacteriaceae</taxon>
        <taxon>Leucobacter</taxon>
    </lineage>
</organism>
<dbReference type="InterPro" id="IPR036388">
    <property type="entry name" value="WH-like_DNA-bd_sf"/>
</dbReference>
<reference evidence="5 6" key="1">
    <citation type="submission" date="2022-04" db="EMBL/GenBank/DDBJ databases">
        <title>Leucobacter sp. isolated from rhizosphere of onion.</title>
        <authorList>
            <person name="Won M."/>
            <person name="Lee C.-M."/>
            <person name="Woen H.-Y."/>
            <person name="Kwon S.-W."/>
        </authorList>
    </citation>
    <scope>NUCLEOTIDE SEQUENCE [LARGE SCALE GENOMIC DNA]</scope>
    <source>
        <strain evidence="5 6">H25R-14</strain>
    </source>
</reference>
<dbReference type="SUPFAM" id="SSF48008">
    <property type="entry name" value="GntR ligand-binding domain-like"/>
    <property type="match status" value="1"/>
</dbReference>
<keyword evidence="6" id="KW-1185">Reference proteome</keyword>
<keyword evidence="3" id="KW-0804">Transcription</keyword>
<dbReference type="PROSITE" id="PS50949">
    <property type="entry name" value="HTH_GNTR"/>
    <property type="match status" value="1"/>
</dbReference>
<proteinExistence type="predicted"/>
<dbReference type="Pfam" id="PF07729">
    <property type="entry name" value="FCD"/>
    <property type="match status" value="1"/>
</dbReference>
<keyword evidence="2" id="KW-0238">DNA-binding</keyword>
<dbReference type="SUPFAM" id="SSF46785">
    <property type="entry name" value="Winged helix' DNA-binding domain"/>
    <property type="match status" value="1"/>
</dbReference>
<dbReference type="PRINTS" id="PR00035">
    <property type="entry name" value="HTHGNTR"/>
</dbReference>
<evidence type="ECO:0000256" key="1">
    <source>
        <dbReference type="ARBA" id="ARBA00023015"/>
    </source>
</evidence>
<evidence type="ECO:0000259" key="4">
    <source>
        <dbReference type="PROSITE" id="PS50949"/>
    </source>
</evidence>
<dbReference type="SMART" id="SM00345">
    <property type="entry name" value="HTH_GNTR"/>
    <property type="match status" value="1"/>
</dbReference>
<evidence type="ECO:0000313" key="6">
    <source>
        <dbReference type="Proteomes" id="UP000831775"/>
    </source>
</evidence>
<name>A0ABY4FTJ3_9MICO</name>
<dbReference type="InterPro" id="IPR036390">
    <property type="entry name" value="WH_DNA-bd_sf"/>
</dbReference>
<dbReference type="RefSeq" id="WP_244684647.1">
    <property type="nucleotide sequence ID" value="NZ_CP095043.1"/>
</dbReference>
<accession>A0ABY4FTJ3</accession>